<evidence type="ECO:0000313" key="1">
    <source>
        <dbReference type="EMBL" id="SFD78628.1"/>
    </source>
</evidence>
<dbReference type="AlphaFoldDB" id="A0A1I1V9H6"/>
<dbReference type="InterPro" id="IPR022385">
    <property type="entry name" value="Rhs_assc_core"/>
</dbReference>
<dbReference type="NCBIfam" id="TIGR03696">
    <property type="entry name" value="Rhs_assc_core"/>
    <property type="match status" value="1"/>
</dbReference>
<dbReference type="Proteomes" id="UP000198862">
    <property type="component" value="Unassembled WGS sequence"/>
</dbReference>
<dbReference type="PANTHER" id="PTHR32305">
    <property type="match status" value="1"/>
</dbReference>
<reference evidence="1 2" key="1">
    <citation type="submission" date="2016-10" db="EMBL/GenBank/DDBJ databases">
        <authorList>
            <person name="de Groot N.N."/>
        </authorList>
    </citation>
    <scope>NUCLEOTIDE SEQUENCE [LARGE SCALE GENOMIC DNA]</scope>
    <source>
        <strain evidence="1 2">DSM 6059</strain>
    </source>
</reference>
<gene>
    <name evidence="1" type="ORF">SAMN02745724_05437</name>
</gene>
<dbReference type="RefSeq" id="WP_091991986.1">
    <property type="nucleotide sequence ID" value="NZ_FOLO01000113.1"/>
</dbReference>
<dbReference type="EMBL" id="FOLO01000113">
    <property type="protein sequence ID" value="SFD78628.1"/>
    <property type="molecule type" value="Genomic_DNA"/>
</dbReference>
<dbReference type="PANTHER" id="PTHR32305:SF15">
    <property type="entry name" value="PROTEIN RHSA-RELATED"/>
    <property type="match status" value="1"/>
</dbReference>
<dbReference type="InterPro" id="IPR050708">
    <property type="entry name" value="T6SS_VgrG/RHS"/>
</dbReference>
<name>A0A1I1V9H6_9GAMM</name>
<dbReference type="STRING" id="1123010.SAMN02745724_05437"/>
<dbReference type="OrthoDB" id="9816400at2"/>
<evidence type="ECO:0000313" key="2">
    <source>
        <dbReference type="Proteomes" id="UP000198862"/>
    </source>
</evidence>
<accession>A0A1I1V9H6</accession>
<dbReference type="Gene3D" id="2.180.10.10">
    <property type="entry name" value="RHS repeat-associated core"/>
    <property type="match status" value="1"/>
</dbReference>
<protein>
    <submittedName>
        <fullName evidence="1">RHS repeat-associated core domain-containing protein</fullName>
    </submittedName>
</protein>
<organism evidence="1 2">
    <name type="scientific">Pseudoalteromonas denitrificans DSM 6059</name>
    <dbReference type="NCBI Taxonomy" id="1123010"/>
    <lineage>
        <taxon>Bacteria</taxon>
        <taxon>Pseudomonadati</taxon>
        <taxon>Pseudomonadota</taxon>
        <taxon>Gammaproteobacteria</taxon>
        <taxon>Alteromonadales</taxon>
        <taxon>Pseudoalteromonadaceae</taxon>
        <taxon>Pseudoalteromonas</taxon>
    </lineage>
</organism>
<proteinExistence type="predicted"/>
<sequence length="202" mass="21879">MIVYNYFRDYNPEFGRYIQSDPIGLAGGINTYGYVGGNPVTGYDPYGLANWDNPSWGQPQWVKDGLKCNGIPFSIGFTGNATRATIFGINEGVNYQAFSDVSTGTYWVNGLVGGLNNGLSADINLGLYFGDGNGGASTWEGWFNEVTIPLGKYDGTIYWDGNWYGLAIGMGTGKSSLPGYQRNYYKLLDSTGGNSDSCTCQN</sequence>
<keyword evidence="2" id="KW-1185">Reference proteome</keyword>